<dbReference type="OrthoDB" id="343623at2759"/>
<feature type="domain" description="PHD-type" evidence="12">
    <location>
        <begin position="384"/>
        <end position="434"/>
    </location>
</feature>
<dbReference type="Gene3D" id="3.40.50.300">
    <property type="entry name" value="P-loop containing nucleotide triphosphate hydrolases"/>
    <property type="match status" value="1"/>
</dbReference>
<name>A0A1L7XC00_9HELO</name>
<accession>A0A1L7XC00</accession>
<feature type="compositionally biased region" description="Acidic residues" evidence="11">
    <location>
        <begin position="366"/>
        <end position="378"/>
    </location>
</feature>
<dbReference type="InterPro" id="IPR027417">
    <property type="entry name" value="P-loop_NTPase"/>
</dbReference>
<feature type="compositionally biased region" description="Acidic residues" evidence="11">
    <location>
        <begin position="348"/>
        <end position="357"/>
    </location>
</feature>
<evidence type="ECO:0000256" key="2">
    <source>
        <dbReference type="ARBA" id="ARBA00005334"/>
    </source>
</evidence>
<dbReference type="GO" id="GO:0008270">
    <property type="term" value="F:zinc ion binding"/>
    <property type="evidence" value="ECO:0007669"/>
    <property type="project" value="UniProtKB-KW"/>
</dbReference>
<dbReference type="PANTHER" id="PTHR12087">
    <property type="entry name" value="ORIGIN RECOGNITION COMPLEX SUBUNIT 4"/>
    <property type="match status" value="1"/>
</dbReference>
<feature type="compositionally biased region" description="Basic and acidic residues" evidence="11">
    <location>
        <begin position="101"/>
        <end position="110"/>
    </location>
</feature>
<dbReference type="Pfam" id="PF13831">
    <property type="entry name" value="PHD_2"/>
    <property type="match status" value="1"/>
</dbReference>
<dbReference type="PROSITE" id="PS50016">
    <property type="entry name" value="ZF_PHD_2"/>
    <property type="match status" value="1"/>
</dbReference>
<evidence type="ECO:0000259" key="12">
    <source>
        <dbReference type="PROSITE" id="PS50016"/>
    </source>
</evidence>
<feature type="compositionally biased region" description="Basic and acidic residues" evidence="11">
    <location>
        <begin position="215"/>
        <end position="231"/>
    </location>
</feature>
<evidence type="ECO:0000256" key="3">
    <source>
        <dbReference type="ARBA" id="ARBA00019083"/>
    </source>
</evidence>
<evidence type="ECO:0000256" key="9">
    <source>
        <dbReference type="ARBA" id="ARBA00023242"/>
    </source>
</evidence>
<dbReference type="FunFam" id="3.40.50.300:FF:001597">
    <property type="entry name" value="Origin recognition complex subunit Orc4"/>
    <property type="match status" value="1"/>
</dbReference>
<comment type="subcellular location">
    <subcellularLocation>
        <location evidence="1">Nucleus</location>
    </subcellularLocation>
</comment>
<sequence length="908" mass="100558">MSSSAVTRKRSRASLLEPDELSPKKGDKTPLSSAKKRKLNTYAHTPSPAKGFGAAMKRTFSGFLGYGRSEKENATQEEDEEDELAQAQDEDDDEDDDEEATDNKPEKDIYDIESSSPEDNRTRRMNGSEHSRYPSKPGTAENAKGRSSGKKAKATADDVSGDIWEVPDEESTPKKPARITRISSTAERVKAKLKPVAQEPESPKRGPGRPSKSKLLKESKKLGRQDARERLNAAAEEEQEEEEEDEEISTPARRRNKRSQKDGTAELMTNRHESTRKRGRPRKEPVEEIEATKQAPKGILTPSKGRTPGPRKSVIFEETPEVDLGFKDIDTTSTKKLKRVNKPIDDPEAAVDAEESASEVKSIESAEVEGVELVEESDSEDSDDDACAICGGLNSTKKNPILYCDGCDLMVHQKCYDIREVPEGDWFCKKCKPDVGGEALFPQLVNKPAADLPDIEGFTDHLKKMQRVLLDRLTGQKRIKLRGHDEEMQKVHQIVEQTVLAGEGNSMLVIGARGCGKTTLVESVISDLSSDHRENFHVVRLNGFIHTDDKLALKEIWRQLGREMEVDDDPSNKTSNYADTLASLLALLSHPGEHSESQSNETAKSVIFILDEFDLFTTHPRQTLLYNLFDIAQAKKAPIAVLGLTTRIDVMESLEKRVKSRFSHRYVHLSLPRSLPAYWEICKQGLVVDDEEAGVDGFDGSVSGQDEFLSFWNTMIEELYNKDSTFKHHLQSKFYRSKSVPGFFSSCILPISSLSTKKFKLDGQAFASGTMSVAPPDSKLQTLQGLSELELAMLIAAARLDIILDTDTCNFAMAYDEYSSLTSRHKIQTSSSGVNALGSSAKVWGRDVALGAWERLAGYDLLVPAGMGAGVKDSGTAGRMWRVDVGLEEITGSVDSISSVMAKWCREI</sequence>
<organism evidence="13 14">
    <name type="scientific">Phialocephala subalpina</name>
    <dbReference type="NCBI Taxonomy" id="576137"/>
    <lineage>
        <taxon>Eukaryota</taxon>
        <taxon>Fungi</taxon>
        <taxon>Dikarya</taxon>
        <taxon>Ascomycota</taxon>
        <taxon>Pezizomycotina</taxon>
        <taxon>Leotiomycetes</taxon>
        <taxon>Helotiales</taxon>
        <taxon>Mollisiaceae</taxon>
        <taxon>Phialocephala</taxon>
        <taxon>Phialocephala fortinii species complex</taxon>
    </lineage>
</organism>
<evidence type="ECO:0000313" key="13">
    <source>
        <dbReference type="EMBL" id="CZR62548.1"/>
    </source>
</evidence>
<evidence type="ECO:0000256" key="6">
    <source>
        <dbReference type="ARBA" id="ARBA00022771"/>
    </source>
</evidence>
<dbReference type="Gene3D" id="3.30.40.10">
    <property type="entry name" value="Zinc/RING finger domain, C3HC4 (zinc finger)"/>
    <property type="match status" value="1"/>
</dbReference>
<keyword evidence="6 10" id="KW-0863">Zinc-finger</keyword>
<feature type="compositionally biased region" description="Acidic residues" evidence="11">
    <location>
        <begin position="75"/>
        <end position="100"/>
    </location>
</feature>
<dbReference type="InterPro" id="IPR041664">
    <property type="entry name" value="AAA_16"/>
</dbReference>
<dbReference type="CDD" id="cd00009">
    <property type="entry name" value="AAA"/>
    <property type="match status" value="1"/>
</dbReference>
<dbReference type="InterPro" id="IPR001965">
    <property type="entry name" value="Znf_PHD"/>
</dbReference>
<dbReference type="Pfam" id="PF13191">
    <property type="entry name" value="AAA_16"/>
    <property type="match status" value="1"/>
</dbReference>
<evidence type="ECO:0000313" key="14">
    <source>
        <dbReference type="Proteomes" id="UP000184330"/>
    </source>
</evidence>
<gene>
    <name evidence="13" type="ORF">PAC_12445</name>
</gene>
<dbReference type="Proteomes" id="UP000184330">
    <property type="component" value="Unassembled WGS sequence"/>
</dbReference>
<keyword evidence="14" id="KW-1185">Reference proteome</keyword>
<feature type="region of interest" description="Disordered" evidence="11">
    <location>
        <begin position="67"/>
        <end position="315"/>
    </location>
</feature>
<feature type="region of interest" description="Disordered" evidence="11">
    <location>
        <begin position="348"/>
        <end position="378"/>
    </location>
</feature>
<dbReference type="InterPro" id="IPR032705">
    <property type="entry name" value="ORC4_C"/>
</dbReference>
<keyword evidence="5" id="KW-0479">Metal-binding</keyword>
<dbReference type="PANTHER" id="PTHR12087:SF0">
    <property type="entry name" value="ORIGIN RECOGNITION COMPLEX SUBUNIT 4"/>
    <property type="match status" value="1"/>
</dbReference>
<comment type="similarity">
    <text evidence="2">Belongs to the ORC4 family.</text>
</comment>
<reference evidence="13 14" key="1">
    <citation type="submission" date="2016-03" db="EMBL/GenBank/DDBJ databases">
        <authorList>
            <person name="Ploux O."/>
        </authorList>
    </citation>
    <scope>NUCLEOTIDE SEQUENCE [LARGE SCALE GENOMIC DNA]</scope>
    <source>
        <strain evidence="13 14">UAMH 11012</strain>
    </source>
</reference>
<evidence type="ECO:0000256" key="1">
    <source>
        <dbReference type="ARBA" id="ARBA00004123"/>
    </source>
</evidence>
<dbReference type="GO" id="GO:0003688">
    <property type="term" value="F:DNA replication origin binding"/>
    <property type="evidence" value="ECO:0007669"/>
    <property type="project" value="TreeGrafter"/>
</dbReference>
<dbReference type="InterPro" id="IPR003593">
    <property type="entry name" value="AAA+_ATPase"/>
</dbReference>
<evidence type="ECO:0000256" key="5">
    <source>
        <dbReference type="ARBA" id="ARBA00022723"/>
    </source>
</evidence>
<feature type="compositionally biased region" description="Basic and acidic residues" evidence="11">
    <location>
        <begin position="118"/>
        <end position="132"/>
    </location>
</feature>
<proteinExistence type="inferred from homology"/>
<feature type="compositionally biased region" description="Basic and acidic residues" evidence="11">
    <location>
        <begin position="259"/>
        <end position="273"/>
    </location>
</feature>
<evidence type="ECO:0000256" key="4">
    <source>
        <dbReference type="ARBA" id="ARBA00022705"/>
    </source>
</evidence>
<dbReference type="EMBL" id="FJOG01000021">
    <property type="protein sequence ID" value="CZR62548.1"/>
    <property type="molecule type" value="Genomic_DNA"/>
</dbReference>
<dbReference type="SUPFAM" id="SSF52540">
    <property type="entry name" value="P-loop containing nucleoside triphosphate hydrolases"/>
    <property type="match status" value="1"/>
</dbReference>
<evidence type="ECO:0000256" key="7">
    <source>
        <dbReference type="ARBA" id="ARBA00022833"/>
    </source>
</evidence>
<dbReference type="STRING" id="576137.A0A1L7XC00"/>
<feature type="region of interest" description="Disordered" evidence="11">
    <location>
        <begin position="1"/>
        <end position="55"/>
    </location>
</feature>
<dbReference type="InterPro" id="IPR016527">
    <property type="entry name" value="ORC4"/>
</dbReference>
<dbReference type="GO" id="GO:0006270">
    <property type="term" value="P:DNA replication initiation"/>
    <property type="evidence" value="ECO:0007669"/>
    <property type="project" value="TreeGrafter"/>
</dbReference>
<keyword evidence="9" id="KW-0539">Nucleus</keyword>
<dbReference type="InterPro" id="IPR019786">
    <property type="entry name" value="Zinc_finger_PHD-type_CS"/>
</dbReference>
<dbReference type="InterPro" id="IPR013083">
    <property type="entry name" value="Znf_RING/FYVE/PHD"/>
</dbReference>
<keyword evidence="7" id="KW-0862">Zinc</keyword>
<dbReference type="PROSITE" id="PS01359">
    <property type="entry name" value="ZF_PHD_1"/>
    <property type="match status" value="1"/>
</dbReference>
<protein>
    <recommendedName>
        <fullName evidence="3">Origin recognition complex subunit 4</fullName>
    </recommendedName>
</protein>
<dbReference type="SMART" id="SM00249">
    <property type="entry name" value="PHD"/>
    <property type="match status" value="1"/>
</dbReference>
<feature type="compositionally biased region" description="Acidic residues" evidence="11">
    <location>
        <begin position="235"/>
        <end position="248"/>
    </location>
</feature>
<dbReference type="InterPro" id="IPR017956">
    <property type="entry name" value="AT_hook_DNA-bd_motif"/>
</dbReference>
<keyword evidence="8" id="KW-0238">DNA-binding</keyword>
<dbReference type="AlphaFoldDB" id="A0A1L7XC00"/>
<dbReference type="InterPro" id="IPR011011">
    <property type="entry name" value="Znf_FYVE_PHD"/>
</dbReference>
<dbReference type="SMART" id="SM00382">
    <property type="entry name" value="AAA"/>
    <property type="match status" value="1"/>
</dbReference>
<dbReference type="SUPFAM" id="SSF57903">
    <property type="entry name" value="FYVE/PHD zinc finger"/>
    <property type="match status" value="1"/>
</dbReference>
<dbReference type="SMART" id="SM00384">
    <property type="entry name" value="AT_hook"/>
    <property type="match status" value="2"/>
</dbReference>
<dbReference type="GO" id="GO:0005664">
    <property type="term" value="C:nuclear origin of replication recognition complex"/>
    <property type="evidence" value="ECO:0007669"/>
    <property type="project" value="TreeGrafter"/>
</dbReference>
<dbReference type="Pfam" id="PF14629">
    <property type="entry name" value="ORC4_C"/>
    <property type="match status" value="1"/>
</dbReference>
<keyword evidence="4" id="KW-0235">DNA replication</keyword>
<evidence type="ECO:0000256" key="10">
    <source>
        <dbReference type="PROSITE-ProRule" id="PRU00146"/>
    </source>
</evidence>
<evidence type="ECO:0000256" key="11">
    <source>
        <dbReference type="SAM" id="MobiDB-lite"/>
    </source>
</evidence>
<dbReference type="InterPro" id="IPR019787">
    <property type="entry name" value="Znf_PHD-finger"/>
</dbReference>
<dbReference type="CDD" id="cd15492">
    <property type="entry name" value="PHD_BRPF_JADE_like"/>
    <property type="match status" value="1"/>
</dbReference>
<evidence type="ECO:0000256" key="8">
    <source>
        <dbReference type="ARBA" id="ARBA00023125"/>
    </source>
</evidence>